<keyword evidence="1 3" id="KW-0378">Hydrolase</keyword>
<proteinExistence type="predicted"/>
<comment type="caution">
    <text evidence="3">The sequence shown here is derived from an EMBL/GenBank/DDBJ whole genome shotgun (WGS) entry which is preliminary data.</text>
</comment>
<dbReference type="InterPro" id="IPR000073">
    <property type="entry name" value="AB_hydrolase_1"/>
</dbReference>
<dbReference type="EMBL" id="JAFFZS010000003">
    <property type="protein sequence ID" value="MBN0043601.1"/>
    <property type="molecule type" value="Genomic_DNA"/>
</dbReference>
<gene>
    <name evidence="3" type="ORF">JS756_05680</name>
</gene>
<organism evidence="3 4">
    <name type="scientific">Streptomyces actuosus</name>
    <dbReference type="NCBI Taxonomy" id="1885"/>
    <lineage>
        <taxon>Bacteria</taxon>
        <taxon>Bacillati</taxon>
        <taxon>Actinomycetota</taxon>
        <taxon>Actinomycetes</taxon>
        <taxon>Kitasatosporales</taxon>
        <taxon>Streptomycetaceae</taxon>
        <taxon>Streptomyces</taxon>
    </lineage>
</organism>
<dbReference type="Proteomes" id="UP000788262">
    <property type="component" value="Unassembled WGS sequence"/>
</dbReference>
<dbReference type="Pfam" id="PF12697">
    <property type="entry name" value="Abhydrolase_6"/>
    <property type="match status" value="1"/>
</dbReference>
<keyword evidence="4" id="KW-1185">Reference proteome</keyword>
<name>A0ABS2VKH9_STRAS</name>
<evidence type="ECO:0000313" key="3">
    <source>
        <dbReference type="EMBL" id="MBN0043601.1"/>
    </source>
</evidence>
<accession>A0ABS2VKH9</accession>
<feature type="domain" description="AB hydrolase-1" evidence="2">
    <location>
        <begin position="23"/>
        <end position="235"/>
    </location>
</feature>
<dbReference type="SUPFAM" id="SSF53474">
    <property type="entry name" value="alpha/beta-Hydrolases"/>
    <property type="match status" value="1"/>
</dbReference>
<dbReference type="RefSeq" id="WP_205381827.1">
    <property type="nucleotide sequence ID" value="NZ_JAFFZS010000003.1"/>
</dbReference>
<dbReference type="Gene3D" id="3.40.50.1820">
    <property type="entry name" value="alpha/beta hydrolase"/>
    <property type="match status" value="1"/>
</dbReference>
<sequence length="273" mass="29347">MGDYVELHGVRTWYEAEGEGDPLLLLHGGLCTNETWSPQRSDLAARFRVHLPERRGHGHTPDVDGPISYQDMAEDTAAFVESVVGGPAHLVGWSDGGIVALLLALARPDLVRKVVAVGVNFRPAPESQAVPGLLDHMAPDAPELAVFRDMYAATSPDGADHWPVVAGKLIDMFRTQPTLTPEDLARIAAPTLVLVGDDDVISLEHTITLYRALPDAELAVLPRSSHALLMEKPEQANRLVIDFLTQAPAPTMFPVRRARAVPAGTGDAGTTQA</sequence>
<dbReference type="InterPro" id="IPR029058">
    <property type="entry name" value="AB_hydrolase_fold"/>
</dbReference>
<evidence type="ECO:0000256" key="1">
    <source>
        <dbReference type="ARBA" id="ARBA00022801"/>
    </source>
</evidence>
<protein>
    <submittedName>
        <fullName evidence="3">Alpha/beta hydrolase</fullName>
    </submittedName>
</protein>
<evidence type="ECO:0000259" key="2">
    <source>
        <dbReference type="Pfam" id="PF12697"/>
    </source>
</evidence>
<dbReference type="GO" id="GO:0016787">
    <property type="term" value="F:hydrolase activity"/>
    <property type="evidence" value="ECO:0007669"/>
    <property type="project" value="UniProtKB-KW"/>
</dbReference>
<dbReference type="PANTHER" id="PTHR43798:SF31">
    <property type="entry name" value="AB HYDROLASE SUPERFAMILY PROTEIN YCLE"/>
    <property type="match status" value="1"/>
</dbReference>
<evidence type="ECO:0000313" key="4">
    <source>
        <dbReference type="Proteomes" id="UP000788262"/>
    </source>
</evidence>
<dbReference type="PANTHER" id="PTHR43798">
    <property type="entry name" value="MONOACYLGLYCEROL LIPASE"/>
    <property type="match status" value="1"/>
</dbReference>
<dbReference type="InterPro" id="IPR050266">
    <property type="entry name" value="AB_hydrolase_sf"/>
</dbReference>
<reference evidence="3 4" key="1">
    <citation type="submission" date="2021-02" db="EMBL/GenBank/DDBJ databases">
        <title>Whole genome sequencing of Streptomyces actuosus VRA1.</title>
        <authorList>
            <person name="Sen G."/>
            <person name="Sen A."/>
        </authorList>
    </citation>
    <scope>NUCLEOTIDE SEQUENCE [LARGE SCALE GENOMIC DNA]</scope>
    <source>
        <strain evidence="3 4">VRA1</strain>
    </source>
</reference>